<reference evidence="6 7" key="1">
    <citation type="submission" date="2024-02" db="EMBL/GenBank/DDBJ databases">
        <title>First draft genome assembly of two strains of Seiridium cardinale.</title>
        <authorList>
            <person name="Emiliani G."/>
            <person name="Scali E."/>
        </authorList>
    </citation>
    <scope>NUCLEOTIDE SEQUENCE [LARGE SCALE GENOMIC DNA]</scope>
    <source>
        <strain evidence="6 7">BM-138-000479</strain>
    </source>
</reference>
<evidence type="ECO:0000256" key="4">
    <source>
        <dbReference type="ARBA" id="ARBA00023136"/>
    </source>
</evidence>
<dbReference type="Pfam" id="PF04479">
    <property type="entry name" value="RTA1"/>
    <property type="match status" value="1"/>
</dbReference>
<dbReference type="EMBL" id="JARVKM010000025">
    <property type="protein sequence ID" value="KAK9776809.1"/>
    <property type="molecule type" value="Genomic_DNA"/>
</dbReference>
<sequence length="331" mass="36919">MSDGEIVPGSLYIYAPNKVAPIIFTVAYAASAVGHIWQCYCYKSFKLIGIHPVCAVIFTAGYGLREYGAFHYLYNPDNSQNLLAFVLSQVFIYICPPLLELANYHVLGRILFYVPYYAPLPPGKVLSTFGGLMALVELLNSLGVALSSNPTSTNQGLGSNLTVAALAIQIAVILVFVILAAIFHRRCARASIRSRNVTTPLITLYVSMLLIFIRCIYRLMEHLGDTAVHLSDPDSLKDLSPLLRHEWFFYIFEATLMLLNSVLWNVWNPGRFLPRNNRIHLLQDGVNEVEDDETDSRPLIAKAGHVLTFGVFFGKKTTEGRHGYRLNTVSS</sequence>
<keyword evidence="7" id="KW-1185">Reference proteome</keyword>
<proteinExistence type="predicted"/>
<organism evidence="6 7">
    <name type="scientific">Seiridium cardinale</name>
    <dbReference type="NCBI Taxonomy" id="138064"/>
    <lineage>
        <taxon>Eukaryota</taxon>
        <taxon>Fungi</taxon>
        <taxon>Dikarya</taxon>
        <taxon>Ascomycota</taxon>
        <taxon>Pezizomycotina</taxon>
        <taxon>Sordariomycetes</taxon>
        <taxon>Xylariomycetidae</taxon>
        <taxon>Amphisphaeriales</taxon>
        <taxon>Sporocadaceae</taxon>
        <taxon>Seiridium</taxon>
    </lineage>
</organism>
<evidence type="ECO:0000256" key="2">
    <source>
        <dbReference type="ARBA" id="ARBA00022692"/>
    </source>
</evidence>
<gene>
    <name evidence="6" type="ORF">SCAR479_06547</name>
</gene>
<evidence type="ECO:0000313" key="6">
    <source>
        <dbReference type="EMBL" id="KAK9776809.1"/>
    </source>
</evidence>
<dbReference type="PANTHER" id="PTHR31465:SF34">
    <property type="entry name" value="DOMAIN PROTEIN, PUTATIVE (AFU_ORTHOLOGUE AFUA_3G00480)-RELATED"/>
    <property type="match status" value="1"/>
</dbReference>
<feature type="transmembrane region" description="Helical" evidence="5">
    <location>
        <begin position="247"/>
        <end position="267"/>
    </location>
</feature>
<keyword evidence="4 5" id="KW-0472">Membrane</keyword>
<feature type="transmembrane region" description="Helical" evidence="5">
    <location>
        <begin position="202"/>
        <end position="220"/>
    </location>
</feature>
<keyword evidence="3 5" id="KW-1133">Transmembrane helix</keyword>
<comment type="caution">
    <text evidence="6">The sequence shown here is derived from an EMBL/GenBank/DDBJ whole genome shotgun (WGS) entry which is preliminary data.</text>
</comment>
<feature type="transmembrane region" description="Helical" evidence="5">
    <location>
        <begin position="44"/>
        <end position="62"/>
    </location>
</feature>
<feature type="transmembrane region" description="Helical" evidence="5">
    <location>
        <begin position="20"/>
        <end position="37"/>
    </location>
</feature>
<evidence type="ECO:0000256" key="3">
    <source>
        <dbReference type="ARBA" id="ARBA00022989"/>
    </source>
</evidence>
<dbReference type="PANTHER" id="PTHR31465">
    <property type="entry name" value="PROTEIN RTA1-RELATED"/>
    <property type="match status" value="1"/>
</dbReference>
<dbReference type="InterPro" id="IPR007568">
    <property type="entry name" value="RTA1"/>
</dbReference>
<name>A0ABR2XSK8_9PEZI</name>
<keyword evidence="2 5" id="KW-0812">Transmembrane</keyword>
<evidence type="ECO:0000256" key="1">
    <source>
        <dbReference type="ARBA" id="ARBA00004141"/>
    </source>
</evidence>
<feature type="transmembrane region" description="Helical" evidence="5">
    <location>
        <begin position="125"/>
        <end position="146"/>
    </location>
</feature>
<evidence type="ECO:0000256" key="5">
    <source>
        <dbReference type="SAM" id="Phobius"/>
    </source>
</evidence>
<feature type="transmembrane region" description="Helical" evidence="5">
    <location>
        <begin position="161"/>
        <end position="182"/>
    </location>
</feature>
<protein>
    <submittedName>
        <fullName evidence="6">RTA1 domain protein</fullName>
    </submittedName>
</protein>
<evidence type="ECO:0000313" key="7">
    <source>
        <dbReference type="Proteomes" id="UP001465668"/>
    </source>
</evidence>
<accession>A0ABR2XSK8</accession>
<comment type="subcellular location">
    <subcellularLocation>
        <location evidence="1">Membrane</location>
        <topology evidence="1">Multi-pass membrane protein</topology>
    </subcellularLocation>
</comment>
<feature type="transmembrane region" description="Helical" evidence="5">
    <location>
        <begin position="82"/>
        <end position="104"/>
    </location>
</feature>
<dbReference type="Proteomes" id="UP001465668">
    <property type="component" value="Unassembled WGS sequence"/>
</dbReference>